<dbReference type="OrthoDB" id="596512at2"/>
<dbReference type="InterPro" id="IPR026950">
    <property type="entry name" value="Caps_assemb_Wzi"/>
</dbReference>
<sequence>MPELFYRIPGIGIFTFLLLFQINAEAQLRYGGSSTVYAGKEGNLPFWFYANSDGIVEPSSTNLVNGFYAYATKRDTTIDLLFTGGFDAHGRLSADNALVFTQLFGNVTYRGIRVTAGRFYDPVGLNDDDLSMGSMLISRNATPVPKIRVGSDGFVRVPKTGGRLQFNTMLSHGWFTDNRYIDDSYLHQKFLYLKYNHRRFDVTAGMAHNTMWGGTHPGFGGGPFDLPSSLSDYFKVVFGQSASGDKVPQNEITNAVGNSVAAYEAKLGLKFDHFRIKAYRLFYLEDKVALRFRSPWDGLWGAGIELADDQRIVTELLWEHMNTKRQNAWIDTPLGRNSYYNNGVYLSGWSYEGAVLGNPLLIYGPTSDFDGGLYPISNNIIVAHHIGIQGKPTDRLSYKIFLTYSRNYGTYVDQGEGPPYIPLDEIRVDEYSSLLQLEYHVAPAHGLSVTGAFAFDTGALYEEDRLGLQVGVSWDRIAD</sequence>
<evidence type="ECO:0000313" key="1">
    <source>
        <dbReference type="EMBL" id="SHE40388.1"/>
    </source>
</evidence>
<gene>
    <name evidence="1" type="ORF">SAMN05443144_101228</name>
</gene>
<dbReference type="AlphaFoldDB" id="A0A1M4T7S9"/>
<dbReference type="RefSeq" id="WP_073058968.1">
    <property type="nucleotide sequence ID" value="NZ_FQUS01000001.1"/>
</dbReference>
<dbReference type="Gene3D" id="2.40.160.130">
    <property type="entry name" value="Capsule assembly protein Wzi"/>
    <property type="match status" value="1"/>
</dbReference>
<dbReference type="Proteomes" id="UP000184041">
    <property type="component" value="Unassembled WGS sequence"/>
</dbReference>
<dbReference type="EMBL" id="FQUS01000001">
    <property type="protein sequence ID" value="SHE40388.1"/>
    <property type="molecule type" value="Genomic_DNA"/>
</dbReference>
<name>A0A1M4T7S9_9BACT</name>
<evidence type="ECO:0000313" key="2">
    <source>
        <dbReference type="Proteomes" id="UP000184041"/>
    </source>
</evidence>
<dbReference type="InterPro" id="IPR038636">
    <property type="entry name" value="Wzi_sf"/>
</dbReference>
<protein>
    <submittedName>
        <fullName evidence="1">Capsule assembly protein Wzi</fullName>
    </submittedName>
</protein>
<dbReference type="Pfam" id="PF14052">
    <property type="entry name" value="Caps_assemb_Wzi"/>
    <property type="match status" value="1"/>
</dbReference>
<keyword evidence="2" id="KW-1185">Reference proteome</keyword>
<organism evidence="1 2">
    <name type="scientific">Fodinibius roseus</name>
    <dbReference type="NCBI Taxonomy" id="1194090"/>
    <lineage>
        <taxon>Bacteria</taxon>
        <taxon>Pseudomonadati</taxon>
        <taxon>Balneolota</taxon>
        <taxon>Balneolia</taxon>
        <taxon>Balneolales</taxon>
        <taxon>Balneolaceae</taxon>
        <taxon>Fodinibius</taxon>
    </lineage>
</organism>
<proteinExistence type="predicted"/>
<accession>A0A1M4T7S9</accession>
<reference evidence="1 2" key="1">
    <citation type="submission" date="2016-11" db="EMBL/GenBank/DDBJ databases">
        <authorList>
            <person name="Jaros S."/>
            <person name="Januszkiewicz K."/>
            <person name="Wedrychowicz H."/>
        </authorList>
    </citation>
    <scope>NUCLEOTIDE SEQUENCE [LARGE SCALE GENOMIC DNA]</scope>
    <source>
        <strain evidence="1 2">DSM 21986</strain>
    </source>
</reference>
<dbReference type="STRING" id="1194090.SAMN05443144_101228"/>